<feature type="domain" description="DUF3615" evidence="8">
    <location>
        <begin position="212"/>
        <end position="312"/>
    </location>
</feature>
<dbReference type="Gramene" id="LPERR06G01920.1">
    <property type="protein sequence ID" value="LPERR06G01920.1"/>
    <property type="gene ID" value="LPERR06G01920"/>
</dbReference>
<proteinExistence type="inferred from homology"/>
<dbReference type="HOGENOM" id="CLU_030684_3_0_1"/>
<feature type="region of interest" description="Disordered" evidence="7">
    <location>
        <begin position="79"/>
        <end position="101"/>
    </location>
</feature>
<evidence type="ECO:0000313" key="9">
    <source>
        <dbReference type="EnsemblPlants" id="LPERR06G01920.1"/>
    </source>
</evidence>
<accession>A0A0D9WLG9</accession>
<dbReference type="GO" id="GO:0006388">
    <property type="term" value="P:tRNA splicing, via endonucleolytic cleavage and ligation"/>
    <property type="evidence" value="ECO:0007669"/>
    <property type="project" value="TreeGrafter"/>
</dbReference>
<keyword evidence="4" id="KW-0808">Transferase</keyword>
<feature type="compositionally biased region" description="Low complexity" evidence="7">
    <location>
        <begin position="409"/>
        <end position="421"/>
    </location>
</feature>
<dbReference type="eggNOG" id="KOG2278">
    <property type="taxonomic scope" value="Eukaryota"/>
</dbReference>
<keyword evidence="10" id="KW-1185">Reference proteome</keyword>
<dbReference type="Gene3D" id="1.10.10.970">
    <property type="entry name" value="RNA 2'-phosphotransferase, Tpt1/KptA family, N-terminal domain"/>
    <property type="match status" value="1"/>
</dbReference>
<evidence type="ECO:0000313" key="10">
    <source>
        <dbReference type="Proteomes" id="UP000032180"/>
    </source>
</evidence>
<organism evidence="9 10">
    <name type="scientific">Leersia perrieri</name>
    <dbReference type="NCBI Taxonomy" id="77586"/>
    <lineage>
        <taxon>Eukaryota</taxon>
        <taxon>Viridiplantae</taxon>
        <taxon>Streptophyta</taxon>
        <taxon>Embryophyta</taxon>
        <taxon>Tracheophyta</taxon>
        <taxon>Spermatophyta</taxon>
        <taxon>Magnoliopsida</taxon>
        <taxon>Liliopsida</taxon>
        <taxon>Poales</taxon>
        <taxon>Poaceae</taxon>
        <taxon>BOP clade</taxon>
        <taxon>Oryzoideae</taxon>
        <taxon>Oryzeae</taxon>
        <taxon>Oryzinae</taxon>
        <taxon>Leersia</taxon>
    </lineage>
</organism>
<comment type="similarity">
    <text evidence="2">Belongs to the KptA/TPT1 family.</text>
</comment>
<dbReference type="STRING" id="77586.A0A0D9WLG9"/>
<reference evidence="10" key="2">
    <citation type="submission" date="2013-12" db="EMBL/GenBank/DDBJ databases">
        <authorList>
            <person name="Yu Y."/>
            <person name="Lee S."/>
            <person name="de Baynast K."/>
            <person name="Wissotski M."/>
            <person name="Liu L."/>
            <person name="Talag J."/>
            <person name="Goicoechea J."/>
            <person name="Angelova A."/>
            <person name="Jetty R."/>
            <person name="Kudrna D."/>
            <person name="Golser W."/>
            <person name="Rivera L."/>
            <person name="Zhang J."/>
            <person name="Wing R."/>
        </authorList>
    </citation>
    <scope>NUCLEOTIDE SEQUENCE</scope>
</reference>
<comment type="catalytic activity">
    <reaction evidence="6">
        <text>2'-phospho-[ligated tRNA] + NAD(+) = mature tRNA + ADP-alpha-D-ribose 1'',2''-cyclic phosphate + nicotinamide</text>
        <dbReference type="Rhea" id="RHEA:23324"/>
        <dbReference type="Rhea" id="RHEA-COMP:11106"/>
        <dbReference type="Rhea" id="RHEA-COMP:11107"/>
        <dbReference type="ChEBI" id="CHEBI:17154"/>
        <dbReference type="ChEBI" id="CHEBI:57540"/>
        <dbReference type="ChEBI" id="CHEBI:76596"/>
        <dbReference type="ChEBI" id="CHEBI:82883"/>
        <dbReference type="ChEBI" id="CHEBI:85027"/>
        <dbReference type="EC" id="2.7.1.160"/>
    </reaction>
</comment>
<dbReference type="Pfam" id="PF01885">
    <property type="entry name" value="PTS_2-RNA"/>
    <property type="match status" value="1"/>
</dbReference>
<dbReference type="Proteomes" id="UP000032180">
    <property type="component" value="Chromosome 6"/>
</dbReference>
<evidence type="ECO:0000256" key="5">
    <source>
        <dbReference type="ARBA" id="ARBA00023027"/>
    </source>
</evidence>
<evidence type="ECO:0000256" key="7">
    <source>
        <dbReference type="SAM" id="MobiDB-lite"/>
    </source>
</evidence>
<dbReference type="InterPro" id="IPR022059">
    <property type="entry name" value="DUF3615"/>
</dbReference>
<comment type="function">
    <text evidence="1">Catalyzes the last step of tRNA splicing, the transfer of the splice junction 2'-phosphate from ligated tRNA to NAD to produce ADP-ribose 1''-2'' cyclic phosphate.</text>
</comment>
<dbReference type="InterPro" id="IPR042081">
    <property type="entry name" value="RNA_2'-PTrans_C"/>
</dbReference>
<protein>
    <recommendedName>
        <fullName evidence="3">2'-phosphotransferase</fullName>
        <ecNumber evidence="3">2.7.1.160</ecNumber>
    </recommendedName>
</protein>
<dbReference type="EC" id="2.7.1.160" evidence="3"/>
<dbReference type="InterPro" id="IPR002745">
    <property type="entry name" value="Ptrans_KptA/Tpt1"/>
</dbReference>
<dbReference type="EnsemblPlants" id="LPERR06G01920.1">
    <property type="protein sequence ID" value="LPERR06G01920.1"/>
    <property type="gene ID" value="LPERR06G01920"/>
</dbReference>
<dbReference type="InterPro" id="IPR042080">
    <property type="entry name" value="RNA_2'-PTrans_N"/>
</dbReference>
<dbReference type="Pfam" id="PF12274">
    <property type="entry name" value="DUF3615"/>
    <property type="match status" value="1"/>
</dbReference>
<evidence type="ECO:0000259" key="8">
    <source>
        <dbReference type="Pfam" id="PF12274"/>
    </source>
</evidence>
<dbReference type="PANTHER" id="PTHR12684">
    <property type="entry name" value="PUTATIVE PHOSPHOTRANSFERASE"/>
    <property type="match status" value="1"/>
</dbReference>
<dbReference type="AlphaFoldDB" id="A0A0D9WLG9"/>
<reference evidence="9 10" key="1">
    <citation type="submission" date="2012-08" db="EMBL/GenBank/DDBJ databases">
        <title>Oryza genome evolution.</title>
        <authorList>
            <person name="Wing R.A."/>
        </authorList>
    </citation>
    <scope>NUCLEOTIDE SEQUENCE</scope>
</reference>
<feature type="region of interest" description="Disordered" evidence="7">
    <location>
        <begin position="359"/>
        <end position="385"/>
    </location>
</feature>
<dbReference type="PANTHER" id="PTHR12684:SF2">
    <property type="entry name" value="TRNA 2'-PHOSPHOTRANSFERASE 1"/>
    <property type="match status" value="1"/>
</dbReference>
<evidence type="ECO:0000256" key="2">
    <source>
        <dbReference type="ARBA" id="ARBA00009836"/>
    </source>
</evidence>
<evidence type="ECO:0000256" key="4">
    <source>
        <dbReference type="ARBA" id="ARBA00022679"/>
    </source>
</evidence>
<feature type="compositionally biased region" description="Gly residues" evidence="7">
    <location>
        <begin position="440"/>
        <end position="461"/>
    </location>
</feature>
<dbReference type="Gene3D" id="3.20.170.30">
    <property type="match status" value="1"/>
</dbReference>
<sequence>MASPQRRWVPGSLEELCGALSSRNHPRSRASDPAPPPQCEDHVEGTSEPAPSAQALHEPDVVSSLGELFGATALYGSITSSPSSSPRAAPEDTTGTPSPVHCLSSSSVPVIWVHKTPENQPGVYHIRTDRWGSFHTYPDLGGPFQSLNDAEDAISSHLSKLYPPVKYHELAGESYVDRMIREKLYWPDGSRKKCSKAQAFENVKNRMNQLAKVILDMYNDDHNLSEDLSYELKGVINFEPIVEGHRWFDHLNFTATKGSNGLDSQIDYLFFAEAMSLEGQKDYMATCCCLLSSDDNGNCYTCKIGNKSMKHPSDVNSYVGGHCYINGIYDTVVSSDSEEDEDEEEQRLRKMYQFDKCNGNLGPSQRHHPTSWTEAPASGEMKKRDSDTIAAAFPLRAALLLFLSSPSPRLSLPMNPSSSSSGRGGASGYHSKSFASPNPRGGGGGGGGRGRGGGGRGGRGGDGGDRVDALGRLLTRVLRHMASELNLEMRTDGYVRVRDLLNLNLQTFARIPLKSHTVDEIREAVRRDSKQRFSLLEEDGELLIRANQGHTVTTVTSESLLKPILSADEVSGMKNLDSILQHGLKRMARLHVHFSSGLPTDGGVISGMRQSANIFIYLDVAKALQDGMKLYISDNKVILTEGFDGVVPVKYFEKIETWPGRAPIPFQK</sequence>
<evidence type="ECO:0000256" key="1">
    <source>
        <dbReference type="ARBA" id="ARBA00003343"/>
    </source>
</evidence>
<evidence type="ECO:0000256" key="6">
    <source>
        <dbReference type="ARBA" id="ARBA00047949"/>
    </source>
</evidence>
<feature type="region of interest" description="Disordered" evidence="7">
    <location>
        <begin position="409"/>
        <end position="466"/>
    </location>
</feature>
<name>A0A0D9WLG9_9ORYZ</name>
<reference evidence="9" key="3">
    <citation type="submission" date="2015-04" db="UniProtKB">
        <authorList>
            <consortium name="EnsemblPlants"/>
        </authorList>
    </citation>
    <scope>IDENTIFICATION</scope>
</reference>
<feature type="region of interest" description="Disordered" evidence="7">
    <location>
        <begin position="19"/>
        <end position="55"/>
    </location>
</feature>
<dbReference type="GO" id="GO:0000215">
    <property type="term" value="F:tRNA 2'-phosphotransferase activity"/>
    <property type="evidence" value="ECO:0007669"/>
    <property type="project" value="UniProtKB-EC"/>
</dbReference>
<keyword evidence="5" id="KW-0520">NAD</keyword>
<evidence type="ECO:0000256" key="3">
    <source>
        <dbReference type="ARBA" id="ARBA00012007"/>
    </source>
</evidence>
<dbReference type="SUPFAM" id="SSF56399">
    <property type="entry name" value="ADP-ribosylation"/>
    <property type="match status" value="1"/>
</dbReference>